<comment type="caution">
    <text evidence="5">The sequence shown here is derived from an EMBL/GenBank/DDBJ whole genome shotgun (WGS) entry which is preliminary data.</text>
</comment>
<proteinExistence type="predicted"/>
<dbReference type="InterPro" id="IPR008995">
    <property type="entry name" value="Mo/tungstate-bd_C_term_dom"/>
</dbReference>
<sequence>MNQILREQSRPAAMPLTGLVTERPALEFRSVAKRYGPVTAVAAVNFAIAPGSLVTLLGPSGCGKTSTLRLMAGLEHPTEGQILIDGHDVTHLSAAERDVSMVFQSYALFPHMTVMENVCYGLRASGMKRAEAEAQAADKLATVGLAGFERRLPSELSGGQQQRVAVARAIVLQPKVLLFDEPLSNLDAKLRRRVRADIRELQQRLNLTVVYVTHDQEEALAVSDRIIVMRGGTIVQDGGPRELYEQPNSRFIADFIGNANLLPVSLRRVDDSMAEVTAGDTVLRLPHRGLSDGAAELAVRPQCLSLRPGAAGAGELAGHLRKLAYLGDHTEYEVVLDGLGTELLVKGPPQAVPIPQGTPVSVSIDPAGAVVVAA</sequence>
<evidence type="ECO:0000256" key="1">
    <source>
        <dbReference type="ARBA" id="ARBA00022448"/>
    </source>
</evidence>
<dbReference type="InterPro" id="IPR050093">
    <property type="entry name" value="ABC_SmlMolc_Importer"/>
</dbReference>
<dbReference type="SMART" id="SM00382">
    <property type="entry name" value="AAA"/>
    <property type="match status" value="1"/>
</dbReference>
<dbReference type="EMBL" id="JBHLUN010000018">
    <property type="protein sequence ID" value="MFC0410870.1"/>
    <property type="molecule type" value="Genomic_DNA"/>
</dbReference>
<dbReference type="Pfam" id="PF08402">
    <property type="entry name" value="TOBE_2"/>
    <property type="match status" value="1"/>
</dbReference>
<evidence type="ECO:0000259" key="4">
    <source>
        <dbReference type="PROSITE" id="PS50893"/>
    </source>
</evidence>
<dbReference type="InterPro" id="IPR027417">
    <property type="entry name" value="P-loop_NTPase"/>
</dbReference>
<accession>A0ABV6JZI2</accession>
<dbReference type="PANTHER" id="PTHR42781:SF4">
    <property type="entry name" value="SPERMIDINE_PUTRESCINE IMPORT ATP-BINDING PROTEIN POTA"/>
    <property type="match status" value="1"/>
</dbReference>
<reference evidence="5 6" key="1">
    <citation type="submission" date="2024-09" db="EMBL/GenBank/DDBJ databases">
        <authorList>
            <person name="Sun Q."/>
            <person name="Mori K."/>
        </authorList>
    </citation>
    <scope>NUCLEOTIDE SEQUENCE [LARGE SCALE GENOMIC DNA]</scope>
    <source>
        <strain evidence="5 6">TBRC 5777</strain>
    </source>
</reference>
<dbReference type="Pfam" id="PF00005">
    <property type="entry name" value="ABC_tran"/>
    <property type="match status" value="1"/>
</dbReference>
<keyword evidence="1" id="KW-0813">Transport</keyword>
<feature type="domain" description="ABC transporter" evidence="4">
    <location>
        <begin position="26"/>
        <end position="256"/>
    </location>
</feature>
<evidence type="ECO:0000256" key="3">
    <source>
        <dbReference type="ARBA" id="ARBA00022840"/>
    </source>
</evidence>
<dbReference type="PANTHER" id="PTHR42781">
    <property type="entry name" value="SPERMIDINE/PUTRESCINE IMPORT ATP-BINDING PROTEIN POTA"/>
    <property type="match status" value="1"/>
</dbReference>
<evidence type="ECO:0000313" key="6">
    <source>
        <dbReference type="Proteomes" id="UP001589865"/>
    </source>
</evidence>
<keyword evidence="3 5" id="KW-0067">ATP-binding</keyword>
<protein>
    <submittedName>
        <fullName evidence="5">ABC transporter ATP-binding protein</fullName>
    </submittedName>
</protein>
<dbReference type="InterPro" id="IPR017871">
    <property type="entry name" value="ABC_transporter-like_CS"/>
</dbReference>
<evidence type="ECO:0000313" key="5">
    <source>
        <dbReference type="EMBL" id="MFC0410870.1"/>
    </source>
</evidence>
<evidence type="ECO:0000256" key="2">
    <source>
        <dbReference type="ARBA" id="ARBA00022741"/>
    </source>
</evidence>
<dbReference type="RefSeq" id="WP_377046629.1">
    <property type="nucleotide sequence ID" value="NZ_JBHLUN010000018.1"/>
</dbReference>
<dbReference type="Proteomes" id="UP001589865">
    <property type="component" value="Unassembled WGS sequence"/>
</dbReference>
<dbReference type="InterPro" id="IPR003593">
    <property type="entry name" value="AAA+_ATPase"/>
</dbReference>
<gene>
    <name evidence="5" type="ORF">ACFFGY_21685</name>
</gene>
<dbReference type="InterPro" id="IPR013611">
    <property type="entry name" value="Transp-assoc_OB_typ2"/>
</dbReference>
<dbReference type="Gene3D" id="2.40.50.100">
    <property type="match status" value="1"/>
</dbReference>
<keyword evidence="6" id="KW-1185">Reference proteome</keyword>
<keyword evidence="2" id="KW-0547">Nucleotide-binding</keyword>
<dbReference type="SUPFAM" id="SSF52540">
    <property type="entry name" value="P-loop containing nucleoside triphosphate hydrolases"/>
    <property type="match status" value="1"/>
</dbReference>
<dbReference type="GO" id="GO:0005524">
    <property type="term" value="F:ATP binding"/>
    <property type="evidence" value="ECO:0007669"/>
    <property type="project" value="UniProtKB-KW"/>
</dbReference>
<dbReference type="SUPFAM" id="SSF50331">
    <property type="entry name" value="MOP-like"/>
    <property type="match status" value="1"/>
</dbReference>
<name>A0ABV6JZI2_9PROT</name>
<dbReference type="Gene3D" id="3.40.50.300">
    <property type="entry name" value="P-loop containing nucleotide triphosphate hydrolases"/>
    <property type="match status" value="1"/>
</dbReference>
<dbReference type="PROSITE" id="PS50893">
    <property type="entry name" value="ABC_TRANSPORTER_2"/>
    <property type="match status" value="1"/>
</dbReference>
<dbReference type="PROSITE" id="PS00211">
    <property type="entry name" value="ABC_TRANSPORTER_1"/>
    <property type="match status" value="1"/>
</dbReference>
<dbReference type="InterPro" id="IPR003439">
    <property type="entry name" value="ABC_transporter-like_ATP-bd"/>
</dbReference>
<organism evidence="5 6">
    <name type="scientific">Roseomonas elaeocarpi</name>
    <dbReference type="NCBI Taxonomy" id="907779"/>
    <lineage>
        <taxon>Bacteria</taxon>
        <taxon>Pseudomonadati</taxon>
        <taxon>Pseudomonadota</taxon>
        <taxon>Alphaproteobacteria</taxon>
        <taxon>Acetobacterales</taxon>
        <taxon>Roseomonadaceae</taxon>
        <taxon>Roseomonas</taxon>
    </lineage>
</organism>